<protein>
    <submittedName>
        <fullName evidence="2">Divalent-cation tolerance protein CutA</fullName>
    </submittedName>
</protein>
<evidence type="ECO:0000256" key="1">
    <source>
        <dbReference type="ARBA" id="ARBA00010169"/>
    </source>
</evidence>
<comment type="similarity">
    <text evidence="1">Belongs to the CutA family.</text>
</comment>
<dbReference type="AlphaFoldDB" id="A0A4V6I2J3"/>
<dbReference type="InterPro" id="IPR004323">
    <property type="entry name" value="Ion_tolerance_CutA"/>
</dbReference>
<reference evidence="2 3" key="1">
    <citation type="journal article" date="2014" name="Genome Announc.">
        <title>Draft genome sequences of eight enterohepatic helicobacter species isolated from both laboratory and wild rodents.</title>
        <authorList>
            <person name="Sheh A."/>
            <person name="Shen Z."/>
            <person name="Fox J.G."/>
        </authorList>
    </citation>
    <scope>NUCLEOTIDE SEQUENCE [LARGE SCALE GENOMIC DNA]</scope>
    <source>
        <strain evidence="2 3">MIT 09-6949</strain>
    </source>
</reference>
<dbReference type="EMBL" id="JRPR02000004">
    <property type="protein sequence ID" value="TLD96372.1"/>
    <property type="molecule type" value="Genomic_DNA"/>
</dbReference>
<name>A0A4V6I2J3_9HELI</name>
<sequence length="101" mass="11977">MLVIHTTASNKKEAKKLANILIESHLVPCVQYFKIKSQYVWRKRVHKQSEYLLIFKALKEHYEEIRQLIYANHSYKIPEIVSFEAKAAPTYKQWLVDNTKG</sequence>
<evidence type="ECO:0000313" key="3">
    <source>
        <dbReference type="Proteomes" id="UP000029733"/>
    </source>
</evidence>
<dbReference type="STRING" id="1677920.LS71_05145"/>
<accession>A0A4V6I2J3</accession>
<dbReference type="Gene3D" id="3.30.70.120">
    <property type="match status" value="1"/>
</dbReference>
<organism evidence="2 3">
    <name type="scientific">Helicobacter jaachi</name>
    <dbReference type="NCBI Taxonomy" id="1677920"/>
    <lineage>
        <taxon>Bacteria</taxon>
        <taxon>Pseudomonadati</taxon>
        <taxon>Campylobacterota</taxon>
        <taxon>Epsilonproteobacteria</taxon>
        <taxon>Campylobacterales</taxon>
        <taxon>Helicobacteraceae</taxon>
        <taxon>Helicobacter</taxon>
    </lineage>
</organism>
<dbReference type="Pfam" id="PF03091">
    <property type="entry name" value="CutA1"/>
    <property type="match status" value="1"/>
</dbReference>
<evidence type="ECO:0000313" key="2">
    <source>
        <dbReference type="EMBL" id="TLD96372.1"/>
    </source>
</evidence>
<dbReference type="RefSeq" id="WP_034354594.1">
    <property type="nucleotide sequence ID" value="NZ_JRPR02000004.1"/>
</dbReference>
<keyword evidence="3" id="KW-1185">Reference proteome</keyword>
<dbReference type="InterPro" id="IPR015867">
    <property type="entry name" value="N-reg_PII/ATP_PRibTrfase_C"/>
</dbReference>
<dbReference type="OrthoDB" id="37622at2"/>
<gene>
    <name evidence="2" type="ORF">LS71_006525</name>
</gene>
<dbReference type="GO" id="GO:0010038">
    <property type="term" value="P:response to metal ion"/>
    <property type="evidence" value="ECO:0007669"/>
    <property type="project" value="InterPro"/>
</dbReference>
<comment type="caution">
    <text evidence="2">The sequence shown here is derived from an EMBL/GenBank/DDBJ whole genome shotgun (WGS) entry which is preliminary data.</text>
</comment>
<dbReference type="GO" id="GO:0005507">
    <property type="term" value="F:copper ion binding"/>
    <property type="evidence" value="ECO:0007669"/>
    <property type="project" value="TreeGrafter"/>
</dbReference>
<dbReference type="PANTHER" id="PTHR23419">
    <property type="entry name" value="DIVALENT CATION TOLERANCE CUTA-RELATED"/>
    <property type="match status" value="1"/>
</dbReference>
<dbReference type="SUPFAM" id="SSF54913">
    <property type="entry name" value="GlnB-like"/>
    <property type="match status" value="1"/>
</dbReference>
<dbReference type="Proteomes" id="UP000029733">
    <property type="component" value="Unassembled WGS sequence"/>
</dbReference>
<dbReference type="PANTHER" id="PTHR23419:SF8">
    <property type="entry name" value="FI09726P"/>
    <property type="match status" value="1"/>
</dbReference>
<proteinExistence type="inferred from homology"/>
<dbReference type="InterPro" id="IPR011322">
    <property type="entry name" value="N-reg_PII-like_a/b"/>
</dbReference>